<dbReference type="eggNOG" id="COG2431">
    <property type="taxonomic scope" value="Bacteria"/>
</dbReference>
<proteinExistence type="predicted"/>
<comment type="caution">
    <text evidence="2">The sequence shown here is derived from an EMBL/GenBank/DDBJ whole genome shotgun (WGS) entry which is preliminary data.</text>
</comment>
<dbReference type="STRING" id="742726.HMPREF9448_02178"/>
<keyword evidence="3" id="KW-1185">Reference proteome</keyword>
<dbReference type="GO" id="GO:0005886">
    <property type="term" value="C:plasma membrane"/>
    <property type="evidence" value="ECO:0007669"/>
    <property type="project" value="TreeGrafter"/>
</dbReference>
<accession>K0WX28</accession>
<feature type="transmembrane region" description="Helical" evidence="1">
    <location>
        <begin position="33"/>
        <end position="52"/>
    </location>
</feature>
<evidence type="ECO:0000256" key="1">
    <source>
        <dbReference type="SAM" id="Phobius"/>
    </source>
</evidence>
<dbReference type="OrthoDB" id="371078at2"/>
<dbReference type="InterPro" id="IPR005642">
    <property type="entry name" value="LysO"/>
</dbReference>
<evidence type="ECO:0000313" key="3">
    <source>
        <dbReference type="Proteomes" id="UP000006044"/>
    </source>
</evidence>
<evidence type="ECO:0000313" key="2">
    <source>
        <dbReference type="EMBL" id="EJZ62826.1"/>
    </source>
</evidence>
<dbReference type="GeneID" id="77849383"/>
<dbReference type="RefSeq" id="WP_008862570.1">
    <property type="nucleotide sequence ID" value="NZ_JH815205.1"/>
</dbReference>
<feature type="transmembrane region" description="Helical" evidence="1">
    <location>
        <begin position="173"/>
        <end position="196"/>
    </location>
</feature>
<feature type="transmembrane region" description="Helical" evidence="1">
    <location>
        <begin position="64"/>
        <end position="85"/>
    </location>
</feature>
<keyword evidence="1" id="KW-1133">Transmembrane helix</keyword>
<keyword evidence="1" id="KW-0812">Transmembrane</keyword>
<dbReference type="PANTHER" id="PTHR35804">
    <property type="entry name" value="LYSINE EXPORTER LYSO"/>
    <property type="match status" value="1"/>
</dbReference>
<dbReference type="GO" id="GO:0015661">
    <property type="term" value="F:L-lysine efflux transmembrane transporter activity"/>
    <property type="evidence" value="ECO:0007669"/>
    <property type="project" value="InterPro"/>
</dbReference>
<gene>
    <name evidence="2" type="ORF">HMPREF9448_02178</name>
</gene>
<reference evidence="2 3" key="1">
    <citation type="submission" date="2012-08" db="EMBL/GenBank/DDBJ databases">
        <title>The Genome Sequence of Barnesiella intestinihominis YIT 11860.</title>
        <authorList>
            <consortium name="The Broad Institute Genome Sequencing Platform"/>
            <person name="Earl A."/>
            <person name="Ward D."/>
            <person name="Feldgarden M."/>
            <person name="Gevers D."/>
            <person name="Morotomi M."/>
            <person name="Walker B."/>
            <person name="Young S.K."/>
            <person name="Zeng Q."/>
            <person name="Gargeya S."/>
            <person name="Fitzgerald M."/>
            <person name="Haas B."/>
            <person name="Abouelleil A."/>
            <person name="Alvarado L."/>
            <person name="Arachchi H.M."/>
            <person name="Berlin A.M."/>
            <person name="Chapman S.B."/>
            <person name="Goldberg J."/>
            <person name="Griggs A."/>
            <person name="Gujja S."/>
            <person name="Hansen M."/>
            <person name="Howarth C."/>
            <person name="Imamovic A."/>
            <person name="Larimer J."/>
            <person name="McCowen C."/>
            <person name="Montmayeur A."/>
            <person name="Murphy C."/>
            <person name="Neiman D."/>
            <person name="Pearson M."/>
            <person name="Priest M."/>
            <person name="Roberts A."/>
            <person name="Saif S."/>
            <person name="Shea T."/>
            <person name="Sisk P."/>
            <person name="Sykes S."/>
            <person name="Wortman J."/>
            <person name="Nusbaum C."/>
            <person name="Birren B."/>
        </authorList>
    </citation>
    <scope>NUCLEOTIDE SEQUENCE [LARGE SCALE GENOMIC DNA]</scope>
    <source>
        <strain evidence="2 3">YIT 11860</strain>
    </source>
</reference>
<dbReference type="PANTHER" id="PTHR35804:SF1">
    <property type="entry name" value="LYSINE EXPORTER LYSO"/>
    <property type="match status" value="1"/>
</dbReference>
<protein>
    <recommendedName>
        <fullName evidence="4">Lysine exporter LysO family protein</fullName>
    </recommendedName>
</protein>
<dbReference type="HOGENOM" id="CLU_078428_1_0_10"/>
<dbReference type="EMBL" id="ADLE01000015">
    <property type="protein sequence ID" value="EJZ62826.1"/>
    <property type="molecule type" value="Genomic_DNA"/>
</dbReference>
<keyword evidence="1" id="KW-0472">Membrane</keyword>
<evidence type="ECO:0008006" key="4">
    <source>
        <dbReference type="Google" id="ProtNLM"/>
    </source>
</evidence>
<dbReference type="Pfam" id="PF03956">
    <property type="entry name" value="Lys_export"/>
    <property type="match status" value="1"/>
</dbReference>
<dbReference type="Proteomes" id="UP000006044">
    <property type="component" value="Unassembled WGS sequence"/>
</dbReference>
<organism evidence="2 3">
    <name type="scientific">Barnesiella intestinihominis YIT 11860</name>
    <dbReference type="NCBI Taxonomy" id="742726"/>
    <lineage>
        <taxon>Bacteria</taxon>
        <taxon>Pseudomonadati</taxon>
        <taxon>Bacteroidota</taxon>
        <taxon>Bacteroidia</taxon>
        <taxon>Bacteroidales</taxon>
        <taxon>Barnesiellaceae</taxon>
        <taxon>Barnesiella</taxon>
    </lineage>
</organism>
<dbReference type="AlphaFoldDB" id="K0WX28"/>
<name>K0WX28_9BACT</name>
<sequence length="197" mass="21089">MKNSLIILLCFAAGVLCSYWGIIPECDDSLSLYILYVMMFLVGIGLGSDLTALSAPIKKYKFQILLIPLSTIVGTIAACCLFSLFCPVPLRETVAIGCGFGYYSLSAILLNELAGADIGTTALICNLSRELLTLLTIPLLARYCGKLAPITAAGATSIDTTLPLISATLGEKYVIFAIFHGIIVDISVPVLIWLLYL</sequence>